<keyword evidence="1" id="KW-0472">Membrane</keyword>
<dbReference type="AlphaFoldDB" id="A0A6U5DV78"/>
<keyword evidence="1" id="KW-1133">Transmembrane helix</keyword>
<feature type="domain" description="THH1/TOM1/TOM3" evidence="2">
    <location>
        <begin position="70"/>
        <end position="210"/>
    </location>
</feature>
<evidence type="ECO:0000259" key="2">
    <source>
        <dbReference type="Pfam" id="PF06454"/>
    </source>
</evidence>
<gene>
    <name evidence="3" type="ORF">CHYS00102_LOCUS3301</name>
    <name evidence="4" type="ORF">CHYS00102_LOCUS3302</name>
</gene>
<feature type="transmembrane region" description="Helical" evidence="1">
    <location>
        <begin position="117"/>
        <end position="143"/>
    </location>
</feature>
<accession>A0A6U5DV78</accession>
<sequence>MLLLVANLSRFIFTFIEATPFLITFLSQWCSFSANNSMLYSSTYSSDETPPSYTASCGCYCSSSSDRPHTPTILCVFLRTAPSFLFATAFSIPVLLFGQLVETLLGRFSALPRPIFVGINVAVYLMFLSNYFLCAIQNITYLYLVRSTFFLLALTYAILSVIMFYFGTVLHVRLSHTTTMALRGGRALLCRINLMTIMCGILFAYRAAGLLLSYIAGGLPREPTEPNNVLNYHFNAGGLVIFETVPCLFFLVVMHQRKGNYADGRGEEPEIIETTSSPRDALGGVGMTAPSRGIGGYGGRPWLHSESMPRVSSSGGGYHSSGTAGGSNAINNASGSSGRGMNNYPTLLAMRSASGGGGGGSGQTFGLLAGGIPSAAIENKQEQHHPLHPTSGVMVGETTSLLSSGHHHK</sequence>
<dbReference type="InterPro" id="IPR009457">
    <property type="entry name" value="THH1/TOM1/TOM3_dom"/>
</dbReference>
<feature type="transmembrane region" description="Helical" evidence="1">
    <location>
        <begin position="149"/>
        <end position="172"/>
    </location>
</feature>
<evidence type="ECO:0000256" key="1">
    <source>
        <dbReference type="SAM" id="Phobius"/>
    </source>
</evidence>
<feature type="transmembrane region" description="Helical" evidence="1">
    <location>
        <begin position="84"/>
        <end position="105"/>
    </location>
</feature>
<feature type="transmembrane region" description="Helical" evidence="1">
    <location>
        <begin position="236"/>
        <end position="255"/>
    </location>
</feature>
<organism evidence="4">
    <name type="scientific">Corethron hystrix</name>
    <dbReference type="NCBI Taxonomy" id="216773"/>
    <lineage>
        <taxon>Eukaryota</taxon>
        <taxon>Sar</taxon>
        <taxon>Stramenopiles</taxon>
        <taxon>Ochrophyta</taxon>
        <taxon>Bacillariophyta</taxon>
        <taxon>Coscinodiscophyceae</taxon>
        <taxon>Corethrophycidae</taxon>
        <taxon>Corethrales</taxon>
        <taxon>Corethraceae</taxon>
        <taxon>Corethron</taxon>
    </lineage>
</organism>
<feature type="transmembrane region" description="Helical" evidence="1">
    <location>
        <begin position="192"/>
        <end position="216"/>
    </location>
</feature>
<dbReference type="Pfam" id="PF06454">
    <property type="entry name" value="THH1_TOM1-3_dom"/>
    <property type="match status" value="1"/>
</dbReference>
<name>A0A6U5DV78_9STRA</name>
<feature type="transmembrane region" description="Helical" evidence="1">
    <location>
        <begin position="12"/>
        <end position="34"/>
    </location>
</feature>
<proteinExistence type="predicted"/>
<protein>
    <recommendedName>
        <fullName evidence="2">THH1/TOM1/TOM3 domain-containing protein</fullName>
    </recommendedName>
</protein>
<dbReference type="EMBL" id="HBFR01004811">
    <property type="protein sequence ID" value="CAD8876123.1"/>
    <property type="molecule type" value="Transcribed_RNA"/>
</dbReference>
<keyword evidence="1" id="KW-0812">Transmembrane</keyword>
<reference evidence="4" key="1">
    <citation type="submission" date="2021-01" db="EMBL/GenBank/DDBJ databases">
        <authorList>
            <person name="Corre E."/>
            <person name="Pelletier E."/>
            <person name="Niang G."/>
            <person name="Scheremetjew M."/>
            <person name="Finn R."/>
            <person name="Kale V."/>
            <person name="Holt S."/>
            <person name="Cochrane G."/>
            <person name="Meng A."/>
            <person name="Brown T."/>
            <person name="Cohen L."/>
        </authorList>
    </citation>
    <scope>NUCLEOTIDE SEQUENCE</scope>
    <source>
        <strain evidence="4">308</strain>
    </source>
</reference>
<evidence type="ECO:0000313" key="4">
    <source>
        <dbReference type="EMBL" id="CAD8876124.1"/>
    </source>
</evidence>
<dbReference type="EMBL" id="HBFR01004812">
    <property type="protein sequence ID" value="CAD8876124.1"/>
    <property type="molecule type" value="Transcribed_RNA"/>
</dbReference>
<evidence type="ECO:0000313" key="3">
    <source>
        <dbReference type="EMBL" id="CAD8876123.1"/>
    </source>
</evidence>